<evidence type="ECO:0000313" key="2">
    <source>
        <dbReference type="Proteomes" id="UP001569414"/>
    </source>
</evidence>
<accession>A0ABV4NKH6</accession>
<proteinExistence type="predicted"/>
<protein>
    <submittedName>
        <fullName evidence="1">DUF5677 domain-containing protein</fullName>
    </submittedName>
</protein>
<gene>
    <name evidence="1" type="ORF">ACCI51_04115</name>
</gene>
<dbReference type="InterPro" id="IPR043733">
    <property type="entry name" value="DUF5677"/>
</dbReference>
<keyword evidence="2" id="KW-1185">Reference proteome</keyword>
<organism evidence="1 2">
    <name type="scientific">Microbulbifer echini</name>
    <dbReference type="NCBI Taxonomy" id="1529067"/>
    <lineage>
        <taxon>Bacteria</taxon>
        <taxon>Pseudomonadati</taxon>
        <taxon>Pseudomonadota</taxon>
        <taxon>Gammaproteobacteria</taxon>
        <taxon>Cellvibrionales</taxon>
        <taxon>Microbulbiferaceae</taxon>
        <taxon>Microbulbifer</taxon>
    </lineage>
</organism>
<dbReference type="Pfam" id="PF18928">
    <property type="entry name" value="DUF5677"/>
    <property type="match status" value="1"/>
</dbReference>
<reference evidence="1 2" key="1">
    <citation type="submission" date="2024-08" db="EMBL/GenBank/DDBJ databases">
        <authorList>
            <person name="Ishaq N."/>
        </authorList>
    </citation>
    <scope>NUCLEOTIDE SEQUENCE [LARGE SCALE GENOMIC DNA]</scope>
    <source>
        <strain evidence="1 2">JCM 30400</strain>
    </source>
</reference>
<dbReference type="RefSeq" id="WP_371842700.1">
    <property type="nucleotide sequence ID" value="NZ_JBGMEL010000003.1"/>
</dbReference>
<name>A0ABV4NKH6_9GAMM</name>
<sequence>MDSLQSIFEKILDEALKDAKKDLSEEELESSVSNVICETIPKIADDIVASLKENAQETLKLNREDADGFVDRNIERWKNGFDAIEVLISVCLEAGSEFNSTNRELAVQEQNVQFDLVVRLHARACHISSEILWLLKGGFADAAQARWRALHEVVVTALFLLDHGNELSIRYYEHEVVESYKAMVQYNKYEPRLNVERFSEGELSECKIARDEAINKYGNEFKESYGWAAEALNNKKPNFSNLEEAVKLDHLRPYYKWASQNIHANVHGIKNKLGLVEAKEEMLLAGPSNSGMTDPADLTALSLTQISVGLLEIYPNIDSLVMQHVIRKLSQDVGTLFWEAECEERS</sequence>
<dbReference type="EMBL" id="JBGMEL010000003">
    <property type="protein sequence ID" value="MFA0789719.1"/>
    <property type="molecule type" value="Genomic_DNA"/>
</dbReference>
<evidence type="ECO:0000313" key="1">
    <source>
        <dbReference type="EMBL" id="MFA0789719.1"/>
    </source>
</evidence>
<comment type="caution">
    <text evidence="1">The sequence shown here is derived from an EMBL/GenBank/DDBJ whole genome shotgun (WGS) entry which is preliminary data.</text>
</comment>
<dbReference type="Proteomes" id="UP001569414">
    <property type="component" value="Unassembled WGS sequence"/>
</dbReference>